<evidence type="ECO:0000256" key="3">
    <source>
        <dbReference type="ARBA" id="ARBA00004906"/>
    </source>
</evidence>
<comment type="subcellular location">
    <subcellularLocation>
        <location evidence="2">Endoplasmic reticulum membrane</location>
        <topology evidence="2">Multi-pass membrane protein</topology>
    </subcellularLocation>
</comment>
<dbReference type="AlphaFoldDB" id="A0A132A2E4"/>
<evidence type="ECO:0000256" key="1">
    <source>
        <dbReference type="ARBA" id="ARBA00000900"/>
    </source>
</evidence>
<keyword evidence="6" id="KW-0808">Transferase</keyword>
<evidence type="ECO:0000313" key="18">
    <source>
        <dbReference type="EMBL" id="KPM05111.1"/>
    </source>
</evidence>
<dbReference type="GO" id="GO:0061630">
    <property type="term" value="F:ubiquitin protein ligase activity"/>
    <property type="evidence" value="ECO:0007669"/>
    <property type="project" value="UniProtKB-EC"/>
</dbReference>
<dbReference type="PANTHER" id="PTHR22763">
    <property type="entry name" value="RING ZINC FINGER PROTEIN"/>
    <property type="match status" value="1"/>
</dbReference>
<dbReference type="InterPro" id="IPR050731">
    <property type="entry name" value="HRD1_E3_ubiq-ligases"/>
</dbReference>
<keyword evidence="9" id="KW-0863">Zinc-finger</keyword>
<keyword evidence="13 16" id="KW-1133">Transmembrane helix</keyword>
<dbReference type="GO" id="GO:0043161">
    <property type="term" value="P:proteasome-mediated ubiquitin-dependent protein catabolic process"/>
    <property type="evidence" value="ECO:0007669"/>
    <property type="project" value="TreeGrafter"/>
</dbReference>
<evidence type="ECO:0000256" key="13">
    <source>
        <dbReference type="ARBA" id="ARBA00022989"/>
    </source>
</evidence>
<dbReference type="SMART" id="SM00184">
    <property type="entry name" value="RING"/>
    <property type="match status" value="1"/>
</dbReference>
<keyword evidence="12" id="KW-0862">Zinc</keyword>
<keyword evidence="11" id="KW-0256">Endoplasmic reticulum</keyword>
<dbReference type="InterPro" id="IPR058051">
    <property type="entry name" value="Znf_RING_synoviolin"/>
</dbReference>
<evidence type="ECO:0000256" key="10">
    <source>
        <dbReference type="ARBA" id="ARBA00022786"/>
    </source>
</evidence>
<dbReference type="FunFam" id="3.30.40.10:FF:000088">
    <property type="entry name" value="E3 ubiquitin-protein ligase synoviolin"/>
    <property type="match status" value="1"/>
</dbReference>
<protein>
    <recommendedName>
        <fullName evidence="5">RING-type E3 ubiquitin transferase</fullName>
        <ecNumber evidence="5">2.3.2.27</ecNumber>
    </recommendedName>
</protein>
<evidence type="ECO:0000256" key="16">
    <source>
        <dbReference type="SAM" id="Phobius"/>
    </source>
</evidence>
<comment type="caution">
    <text evidence="18">The sequence shown here is derived from an EMBL/GenBank/DDBJ whole genome shotgun (WGS) entry which is preliminary data.</text>
</comment>
<feature type="transmembrane region" description="Helical" evidence="16">
    <location>
        <begin position="94"/>
        <end position="115"/>
    </location>
</feature>
<feature type="region of interest" description="Disordered" evidence="15">
    <location>
        <begin position="297"/>
        <end position="341"/>
    </location>
</feature>
<evidence type="ECO:0000256" key="14">
    <source>
        <dbReference type="ARBA" id="ARBA00023136"/>
    </source>
</evidence>
<evidence type="ECO:0000313" key="19">
    <source>
        <dbReference type="Proteomes" id="UP000616769"/>
    </source>
</evidence>
<feature type="compositionally biased region" description="Polar residues" evidence="15">
    <location>
        <begin position="432"/>
        <end position="443"/>
    </location>
</feature>
<evidence type="ECO:0000259" key="17">
    <source>
        <dbReference type="PROSITE" id="PS50089"/>
    </source>
</evidence>
<dbReference type="VEuPathDB" id="VectorBase:SSCA007374"/>
<feature type="compositionally biased region" description="Polar residues" evidence="15">
    <location>
        <begin position="526"/>
        <end position="535"/>
    </location>
</feature>
<evidence type="ECO:0000256" key="4">
    <source>
        <dbReference type="ARBA" id="ARBA00010089"/>
    </source>
</evidence>
<evidence type="ECO:0000256" key="11">
    <source>
        <dbReference type="ARBA" id="ARBA00022824"/>
    </source>
</evidence>
<feature type="compositionally biased region" description="Low complexity" evidence="15">
    <location>
        <begin position="395"/>
        <end position="431"/>
    </location>
</feature>
<feature type="compositionally biased region" description="Low complexity" evidence="15">
    <location>
        <begin position="366"/>
        <end position="379"/>
    </location>
</feature>
<sequence>MYLQGAMWAHKLGQLIVKIFFGQLRTAEVEHLIERSWYAVTETCLAFTVFRDDLSPKFVALFTLLLFLKCFHWLTDDRVDYMERSPNISMFFHIRVVSLLILLGILDIVFVYFAYQRTMTKGASVQLVFGFEYAILFAVILNITMKYILHLIDLHNDAPWEDKAIYLLHTELIMGFLKLTCYLIFVYIMMKIHTFPLFVIRPMYLALRNLKKALNDVIMSRRAIRYMNQYYPDATSQDIENFDNICIICRENMSGNGTCKKLPCNHIFHTSCLRSWFQRQQTCPTCRMNILRGVNHTRPPMNAAPAANDNNNNNLNDLNNLNLNQNNNNEQANNNNLANGPFPVPPTFLAANPLFFQRLQQNLRVLRTQQQQQQQQQPQAPGSNDAPRNSETPGAAANNVSSNSNNNNNPSSSINRNESNSSANSSANESSLPNLTRPANQDPINASIPSTIFPFLQAPPFAMPHLPASTLLRGFSDEELRYMEGQTRENVEARIKCLMDVKTLITAASFRLQQYNCVLLNSQNKNSIGTQTEPTRSFDGDNLRPNESSLSDQPTPSSSSSMPTMGSKTQKSATANEILLSDENDEHDNEIIRQRRLQRFLPNQMG</sequence>
<dbReference type="PROSITE" id="PS50089">
    <property type="entry name" value="ZF_RING_2"/>
    <property type="match status" value="1"/>
</dbReference>
<feature type="region of interest" description="Disordered" evidence="15">
    <location>
        <begin position="366"/>
        <end position="443"/>
    </location>
</feature>
<dbReference type="Pfam" id="PF25563">
    <property type="entry name" value="TPR_SYVN1_N"/>
    <property type="match status" value="1"/>
</dbReference>
<evidence type="ECO:0000256" key="7">
    <source>
        <dbReference type="ARBA" id="ARBA00022692"/>
    </source>
</evidence>
<dbReference type="Pfam" id="PF13639">
    <property type="entry name" value="zf-RING_2"/>
    <property type="match status" value="1"/>
</dbReference>
<evidence type="ECO:0000256" key="9">
    <source>
        <dbReference type="ARBA" id="ARBA00022771"/>
    </source>
</evidence>
<dbReference type="PANTHER" id="PTHR22763:SF184">
    <property type="entry name" value="E3 UBIQUITIN-PROTEIN LIGASE SYNOVIOLIN"/>
    <property type="match status" value="1"/>
</dbReference>
<evidence type="ECO:0000256" key="15">
    <source>
        <dbReference type="SAM" id="MobiDB-lite"/>
    </source>
</evidence>
<keyword evidence="7 16" id="KW-0812">Transmembrane</keyword>
<keyword evidence="8" id="KW-0479">Metal-binding</keyword>
<feature type="compositionally biased region" description="Low complexity" evidence="15">
    <location>
        <begin position="303"/>
        <end position="339"/>
    </location>
</feature>
<gene>
    <name evidence="18" type="ORF">QR98_0035700</name>
</gene>
<accession>A0A132A2E4</accession>
<dbReference type="EC" id="2.3.2.27" evidence="5"/>
<evidence type="ECO:0000256" key="6">
    <source>
        <dbReference type="ARBA" id="ARBA00022679"/>
    </source>
</evidence>
<dbReference type="EMBL" id="JXLN01010102">
    <property type="protein sequence ID" value="KPM05111.1"/>
    <property type="molecule type" value="Genomic_DNA"/>
</dbReference>
<dbReference type="CDD" id="cd16479">
    <property type="entry name" value="RING-H2_synoviolin"/>
    <property type="match status" value="1"/>
</dbReference>
<feature type="compositionally biased region" description="Polar residues" evidence="15">
    <location>
        <begin position="380"/>
        <end position="392"/>
    </location>
</feature>
<feature type="compositionally biased region" description="Low complexity" evidence="15">
    <location>
        <begin position="548"/>
        <end position="569"/>
    </location>
</feature>
<dbReference type="SUPFAM" id="SSF57850">
    <property type="entry name" value="RING/U-box"/>
    <property type="match status" value="1"/>
</dbReference>
<comment type="catalytic activity">
    <reaction evidence="1">
        <text>S-ubiquitinyl-[E2 ubiquitin-conjugating enzyme]-L-cysteine + [acceptor protein]-L-lysine = [E2 ubiquitin-conjugating enzyme]-L-cysteine + N(6)-ubiquitinyl-[acceptor protein]-L-lysine.</text>
        <dbReference type="EC" id="2.3.2.27"/>
    </reaction>
</comment>
<dbReference type="InterPro" id="IPR001841">
    <property type="entry name" value="Znf_RING"/>
</dbReference>
<evidence type="ECO:0000256" key="8">
    <source>
        <dbReference type="ARBA" id="ARBA00022723"/>
    </source>
</evidence>
<evidence type="ECO:0000256" key="5">
    <source>
        <dbReference type="ARBA" id="ARBA00012483"/>
    </source>
</evidence>
<evidence type="ECO:0000256" key="2">
    <source>
        <dbReference type="ARBA" id="ARBA00004477"/>
    </source>
</evidence>
<dbReference type="InterPro" id="IPR057992">
    <property type="entry name" value="TPR_SYVN1_N"/>
</dbReference>
<feature type="transmembrane region" description="Helical" evidence="16">
    <location>
        <begin position="127"/>
        <end position="152"/>
    </location>
</feature>
<proteinExistence type="inferred from homology"/>
<feature type="region of interest" description="Disordered" evidence="15">
    <location>
        <begin position="526"/>
        <end position="590"/>
    </location>
</feature>
<comment type="pathway">
    <text evidence="3">Protein modification; protein ubiquitination.</text>
</comment>
<dbReference type="InterPro" id="IPR013083">
    <property type="entry name" value="Znf_RING/FYVE/PHD"/>
</dbReference>
<feature type="transmembrane region" description="Helical" evidence="16">
    <location>
        <begin position="58"/>
        <end position="74"/>
    </location>
</feature>
<feature type="domain" description="RING-type" evidence="17">
    <location>
        <begin position="246"/>
        <end position="287"/>
    </location>
</feature>
<comment type="similarity">
    <text evidence="4">Belongs to the HRD1 family.</text>
</comment>
<keyword evidence="10" id="KW-0833">Ubl conjugation pathway</keyword>
<dbReference type="GO" id="GO:0005789">
    <property type="term" value="C:endoplasmic reticulum membrane"/>
    <property type="evidence" value="ECO:0007669"/>
    <property type="project" value="UniProtKB-SubCell"/>
</dbReference>
<evidence type="ECO:0000256" key="12">
    <source>
        <dbReference type="ARBA" id="ARBA00022833"/>
    </source>
</evidence>
<dbReference type="GO" id="GO:0008270">
    <property type="term" value="F:zinc ion binding"/>
    <property type="evidence" value="ECO:0007669"/>
    <property type="project" value="UniProtKB-KW"/>
</dbReference>
<keyword evidence="14 16" id="KW-0472">Membrane</keyword>
<organism evidence="18 19">
    <name type="scientific">Sarcoptes scabiei</name>
    <name type="common">Itch mite</name>
    <name type="synonym">Acarus scabiei</name>
    <dbReference type="NCBI Taxonomy" id="52283"/>
    <lineage>
        <taxon>Eukaryota</taxon>
        <taxon>Metazoa</taxon>
        <taxon>Ecdysozoa</taxon>
        <taxon>Arthropoda</taxon>
        <taxon>Chelicerata</taxon>
        <taxon>Arachnida</taxon>
        <taxon>Acari</taxon>
        <taxon>Acariformes</taxon>
        <taxon>Sarcoptiformes</taxon>
        <taxon>Astigmata</taxon>
        <taxon>Psoroptidia</taxon>
        <taxon>Sarcoptoidea</taxon>
        <taxon>Sarcoptidae</taxon>
        <taxon>Sarcoptinae</taxon>
        <taxon>Sarcoptes</taxon>
    </lineage>
</organism>
<feature type="transmembrane region" description="Helical" evidence="16">
    <location>
        <begin position="164"/>
        <end position="188"/>
    </location>
</feature>
<dbReference type="GO" id="GO:0036503">
    <property type="term" value="P:ERAD pathway"/>
    <property type="evidence" value="ECO:0007669"/>
    <property type="project" value="TreeGrafter"/>
</dbReference>
<dbReference type="OrthoDB" id="7759664at2759"/>
<reference evidence="18 19" key="1">
    <citation type="journal article" date="2015" name="Parasit. Vectors">
        <title>Draft genome of the scabies mite.</title>
        <authorList>
            <person name="Rider S.D.Jr."/>
            <person name="Morgan M.S."/>
            <person name="Arlian L.G."/>
        </authorList>
    </citation>
    <scope>NUCLEOTIDE SEQUENCE [LARGE SCALE GENOMIC DNA]</scope>
    <source>
        <strain evidence="18">Arlian Lab</strain>
    </source>
</reference>
<dbReference type="Gene3D" id="3.30.40.10">
    <property type="entry name" value="Zinc/RING finger domain, C3HC4 (zinc finger)"/>
    <property type="match status" value="1"/>
</dbReference>
<name>A0A132A2E4_SARSC</name>
<dbReference type="Proteomes" id="UP000616769">
    <property type="component" value="Unassembled WGS sequence"/>
</dbReference>